<keyword evidence="2" id="KW-0413">Isomerase</keyword>
<sequence>MKQKAHRPPRGKRSAWNGNQQTSSMNKIKKTADKLQFSLSLSAV</sequence>
<evidence type="ECO:0000313" key="2">
    <source>
        <dbReference type="EMBL" id="KIL80629.1"/>
    </source>
</evidence>
<gene>
    <name evidence="2" type="ORF">SD77_0477</name>
</gene>
<dbReference type="GO" id="GO:0016853">
    <property type="term" value="F:isomerase activity"/>
    <property type="evidence" value="ECO:0007669"/>
    <property type="project" value="UniProtKB-KW"/>
</dbReference>
<evidence type="ECO:0000313" key="3">
    <source>
        <dbReference type="Proteomes" id="UP000031982"/>
    </source>
</evidence>
<keyword evidence="3" id="KW-1185">Reference proteome</keyword>
<protein>
    <submittedName>
        <fullName evidence="2">Ribose 5-phosphate isomerase B</fullName>
    </submittedName>
</protein>
<feature type="compositionally biased region" description="Basic residues" evidence="1">
    <location>
        <begin position="1"/>
        <end position="13"/>
    </location>
</feature>
<accession>A0ABR5B0W7</accession>
<reference evidence="2 3" key="1">
    <citation type="submission" date="2015-01" db="EMBL/GenBank/DDBJ databases">
        <title>Genome Assembly of Bacillus badius MTCC 1458.</title>
        <authorList>
            <person name="Verma A."/>
            <person name="Khatri I."/>
            <person name="Mual P."/>
            <person name="Subramanian S."/>
            <person name="Krishnamurthi S."/>
        </authorList>
    </citation>
    <scope>NUCLEOTIDE SEQUENCE [LARGE SCALE GENOMIC DNA]</scope>
    <source>
        <strain evidence="2 3">MTCC 1458</strain>
    </source>
</reference>
<organism evidence="2 3">
    <name type="scientific">Bacillus badius</name>
    <dbReference type="NCBI Taxonomy" id="1455"/>
    <lineage>
        <taxon>Bacteria</taxon>
        <taxon>Bacillati</taxon>
        <taxon>Bacillota</taxon>
        <taxon>Bacilli</taxon>
        <taxon>Bacillales</taxon>
        <taxon>Bacillaceae</taxon>
        <taxon>Pseudobacillus</taxon>
    </lineage>
</organism>
<evidence type="ECO:0000256" key="1">
    <source>
        <dbReference type="SAM" id="MobiDB-lite"/>
    </source>
</evidence>
<name>A0ABR5B0W7_BACBA</name>
<dbReference type="Proteomes" id="UP000031982">
    <property type="component" value="Unassembled WGS sequence"/>
</dbReference>
<comment type="caution">
    <text evidence="2">The sequence shown here is derived from an EMBL/GenBank/DDBJ whole genome shotgun (WGS) entry which is preliminary data.</text>
</comment>
<dbReference type="EMBL" id="JXLP01000001">
    <property type="protein sequence ID" value="KIL80629.1"/>
    <property type="molecule type" value="Genomic_DNA"/>
</dbReference>
<proteinExistence type="predicted"/>
<feature type="region of interest" description="Disordered" evidence="1">
    <location>
        <begin position="1"/>
        <end position="29"/>
    </location>
</feature>
<feature type="compositionally biased region" description="Polar residues" evidence="1">
    <location>
        <begin position="16"/>
        <end position="26"/>
    </location>
</feature>